<organism evidence="1 2">
    <name type="scientific">Ephemerocybe angulata</name>
    <dbReference type="NCBI Taxonomy" id="980116"/>
    <lineage>
        <taxon>Eukaryota</taxon>
        <taxon>Fungi</taxon>
        <taxon>Dikarya</taxon>
        <taxon>Basidiomycota</taxon>
        <taxon>Agaricomycotina</taxon>
        <taxon>Agaricomycetes</taxon>
        <taxon>Agaricomycetidae</taxon>
        <taxon>Agaricales</taxon>
        <taxon>Agaricineae</taxon>
        <taxon>Psathyrellaceae</taxon>
        <taxon>Ephemerocybe</taxon>
    </lineage>
</organism>
<comment type="caution">
    <text evidence="1">The sequence shown here is derived from an EMBL/GenBank/DDBJ whole genome shotgun (WGS) entry which is preliminary data.</text>
</comment>
<dbReference type="Proteomes" id="UP000541558">
    <property type="component" value="Unassembled WGS sequence"/>
</dbReference>
<evidence type="ECO:0000313" key="2">
    <source>
        <dbReference type="Proteomes" id="UP000541558"/>
    </source>
</evidence>
<name>A0A8H5ES75_9AGAR</name>
<gene>
    <name evidence="1" type="ORF">D9611_012267</name>
</gene>
<dbReference type="AlphaFoldDB" id="A0A8H5ES75"/>
<protein>
    <submittedName>
        <fullName evidence="1">Uncharacterized protein</fullName>
    </submittedName>
</protein>
<sequence length="64" mass="7486">MINIYILPTDDLKTVVAVLLKSWMRAMRLGLQLIYWSATRFPFDEKVRLAIDTPRGEENPHVIE</sequence>
<keyword evidence="2" id="KW-1185">Reference proteome</keyword>
<reference evidence="1 2" key="1">
    <citation type="journal article" date="2020" name="ISME J.">
        <title>Uncovering the hidden diversity of litter-decomposition mechanisms in mushroom-forming fungi.</title>
        <authorList>
            <person name="Floudas D."/>
            <person name="Bentzer J."/>
            <person name="Ahren D."/>
            <person name="Johansson T."/>
            <person name="Persson P."/>
            <person name="Tunlid A."/>
        </authorList>
    </citation>
    <scope>NUCLEOTIDE SEQUENCE [LARGE SCALE GENOMIC DNA]</scope>
    <source>
        <strain evidence="1 2">CBS 175.51</strain>
    </source>
</reference>
<evidence type="ECO:0000313" key="1">
    <source>
        <dbReference type="EMBL" id="KAF5310436.1"/>
    </source>
</evidence>
<accession>A0A8H5ES75</accession>
<dbReference type="EMBL" id="JAACJK010000229">
    <property type="protein sequence ID" value="KAF5310436.1"/>
    <property type="molecule type" value="Genomic_DNA"/>
</dbReference>
<proteinExistence type="predicted"/>